<protein>
    <recommendedName>
        <fullName evidence="4">Probable multidrug resistance protein NorM</fullName>
    </recommendedName>
    <alternativeName>
        <fullName evidence="12">Multidrug-efflux transporter</fullName>
    </alternativeName>
</protein>
<name>A0A2A5RMN2_9LACT</name>
<comment type="caution">
    <text evidence="14">The sequence shown here is derived from an EMBL/GenBank/DDBJ whole genome shotgun (WGS) entry which is preliminary data.</text>
</comment>
<evidence type="ECO:0000256" key="7">
    <source>
        <dbReference type="ARBA" id="ARBA00022475"/>
    </source>
</evidence>
<evidence type="ECO:0000256" key="12">
    <source>
        <dbReference type="ARBA" id="ARBA00031636"/>
    </source>
</evidence>
<dbReference type="EMBL" id="JXJU01000003">
    <property type="protein sequence ID" value="PCS00609.1"/>
    <property type="molecule type" value="Genomic_DNA"/>
</dbReference>
<dbReference type="GO" id="GO:0015297">
    <property type="term" value="F:antiporter activity"/>
    <property type="evidence" value="ECO:0007669"/>
    <property type="project" value="UniProtKB-KW"/>
</dbReference>
<organism evidence="14 15">
    <name type="scientific">Lactococcus fujiensis JCM 16395</name>
    <dbReference type="NCBI Taxonomy" id="1291764"/>
    <lineage>
        <taxon>Bacteria</taxon>
        <taxon>Bacillati</taxon>
        <taxon>Bacillota</taxon>
        <taxon>Bacilli</taxon>
        <taxon>Lactobacillales</taxon>
        <taxon>Streptococcaceae</taxon>
        <taxon>Lactococcus</taxon>
    </lineage>
</organism>
<evidence type="ECO:0000256" key="3">
    <source>
        <dbReference type="ARBA" id="ARBA00010199"/>
    </source>
</evidence>
<evidence type="ECO:0000256" key="13">
    <source>
        <dbReference type="SAM" id="Phobius"/>
    </source>
</evidence>
<feature type="transmembrane region" description="Helical" evidence="13">
    <location>
        <begin position="172"/>
        <end position="191"/>
    </location>
</feature>
<dbReference type="Pfam" id="PF01554">
    <property type="entry name" value="MatE"/>
    <property type="match status" value="2"/>
</dbReference>
<dbReference type="GO" id="GO:0042910">
    <property type="term" value="F:xenobiotic transmembrane transporter activity"/>
    <property type="evidence" value="ECO:0007669"/>
    <property type="project" value="InterPro"/>
</dbReference>
<keyword evidence="6" id="KW-0050">Antiport</keyword>
<keyword evidence="11 13" id="KW-0472">Membrane</keyword>
<dbReference type="GO" id="GO:0006811">
    <property type="term" value="P:monoatomic ion transport"/>
    <property type="evidence" value="ECO:0007669"/>
    <property type="project" value="UniProtKB-KW"/>
</dbReference>
<keyword evidence="10" id="KW-0406">Ion transport</keyword>
<evidence type="ECO:0000256" key="2">
    <source>
        <dbReference type="ARBA" id="ARBA00004651"/>
    </source>
</evidence>
<comment type="similarity">
    <text evidence="3">Belongs to the multi antimicrobial extrusion (MATE) (TC 2.A.66.1) family.</text>
</comment>
<dbReference type="NCBIfam" id="TIGR00797">
    <property type="entry name" value="matE"/>
    <property type="match status" value="1"/>
</dbReference>
<feature type="transmembrane region" description="Helical" evidence="13">
    <location>
        <begin position="147"/>
        <end position="166"/>
    </location>
</feature>
<keyword evidence="15" id="KW-1185">Reference proteome</keyword>
<reference evidence="14 15" key="1">
    <citation type="submission" date="2014-12" db="EMBL/GenBank/DDBJ databases">
        <title>Draft genome sequences of 10 type strains of Lactococcus.</title>
        <authorList>
            <person name="Sun Z."/>
            <person name="Zhong Z."/>
            <person name="Liu W."/>
            <person name="Zhang W."/>
            <person name="Zhang H."/>
        </authorList>
    </citation>
    <scope>NUCLEOTIDE SEQUENCE [LARGE SCALE GENOMIC DNA]</scope>
    <source>
        <strain evidence="14 15">JCM 16395</strain>
    </source>
</reference>
<keyword evidence="8 13" id="KW-0812">Transmembrane</keyword>
<dbReference type="STRING" id="1291764.GCA_001311235_00905"/>
<keyword evidence="7" id="KW-1003">Cell membrane</keyword>
<accession>A0A2A5RMN2</accession>
<feature type="transmembrane region" description="Helical" evidence="13">
    <location>
        <begin position="12"/>
        <end position="32"/>
    </location>
</feature>
<comment type="subcellular location">
    <subcellularLocation>
        <location evidence="2">Cell membrane</location>
        <topology evidence="2">Multi-pass membrane protein</topology>
    </subcellularLocation>
</comment>
<evidence type="ECO:0000256" key="1">
    <source>
        <dbReference type="ARBA" id="ARBA00003408"/>
    </source>
</evidence>
<sequence length="415" mass="45422">MPAIIENFLQMMVGLSDTFLVTRISLSAVAAVSLSNNIIAVYQALFIAVGTIVASLYSRKLVSGNVKERQQIVDSSLKLTLLIGLSLGLLSIVLGRPIVHFFGARGDVLKLSYEYLALVGGGIILLGLMTTFGSFLRAHGDSKTPMFASLFINLFNLVLSAVFIFVFHFGVLGAAMGTIIARILGSIYLFNKIRGDRPSRKFWRQKMDSELIKLTFPAAGERLAMRLGDLIIMMLVISFGEDVFAGNAIGESITQFNYMPMFGMATVTVVMIAHEYGGKNIENIQRYLRKTIMMSLLMMVVIGGILLLLSHPLSQLFTSDLIAIKSSQTVILFSFLAIYFVAGANIYTAAFQGIGNAKLPFYATAIGMLVVRTGTGVCLGYFLGLGLAGVWIGVLIDNLFRYLFLKYKFKKACHN</sequence>
<evidence type="ECO:0000256" key="11">
    <source>
        <dbReference type="ARBA" id="ARBA00023136"/>
    </source>
</evidence>
<dbReference type="Proteomes" id="UP000218181">
    <property type="component" value="Unassembled WGS sequence"/>
</dbReference>
<evidence type="ECO:0000256" key="4">
    <source>
        <dbReference type="ARBA" id="ARBA00020268"/>
    </source>
</evidence>
<evidence type="ECO:0000256" key="6">
    <source>
        <dbReference type="ARBA" id="ARBA00022449"/>
    </source>
</evidence>
<feature type="transmembrane region" description="Helical" evidence="13">
    <location>
        <begin position="288"/>
        <end position="309"/>
    </location>
</feature>
<evidence type="ECO:0000256" key="5">
    <source>
        <dbReference type="ARBA" id="ARBA00022448"/>
    </source>
</evidence>
<dbReference type="GO" id="GO:0005886">
    <property type="term" value="C:plasma membrane"/>
    <property type="evidence" value="ECO:0007669"/>
    <property type="project" value="UniProtKB-SubCell"/>
</dbReference>
<keyword evidence="5" id="KW-0813">Transport</keyword>
<evidence type="ECO:0000313" key="14">
    <source>
        <dbReference type="EMBL" id="PCS00609.1"/>
    </source>
</evidence>
<evidence type="ECO:0000256" key="9">
    <source>
        <dbReference type="ARBA" id="ARBA00022989"/>
    </source>
</evidence>
<evidence type="ECO:0000256" key="8">
    <source>
        <dbReference type="ARBA" id="ARBA00022692"/>
    </source>
</evidence>
<dbReference type="PANTHER" id="PTHR43298:SF2">
    <property type="entry name" value="FMN_FAD EXPORTER YEEO-RELATED"/>
    <property type="match status" value="1"/>
</dbReference>
<feature type="transmembrane region" description="Helical" evidence="13">
    <location>
        <begin position="38"/>
        <end position="58"/>
    </location>
</feature>
<evidence type="ECO:0000313" key="15">
    <source>
        <dbReference type="Proteomes" id="UP000218181"/>
    </source>
</evidence>
<gene>
    <name evidence="14" type="ORF">RT41_GL000991</name>
</gene>
<dbReference type="AlphaFoldDB" id="A0A2A5RMN2"/>
<keyword evidence="9 13" id="KW-1133">Transmembrane helix</keyword>
<feature type="transmembrane region" description="Helical" evidence="13">
    <location>
        <begin position="79"/>
        <end position="103"/>
    </location>
</feature>
<dbReference type="InterPro" id="IPR002528">
    <property type="entry name" value="MATE_fam"/>
</dbReference>
<dbReference type="PANTHER" id="PTHR43298">
    <property type="entry name" value="MULTIDRUG RESISTANCE PROTEIN NORM-RELATED"/>
    <property type="match status" value="1"/>
</dbReference>
<comment type="function">
    <text evidence="1">Multidrug efflux pump.</text>
</comment>
<evidence type="ECO:0000256" key="10">
    <source>
        <dbReference type="ARBA" id="ARBA00023065"/>
    </source>
</evidence>
<proteinExistence type="inferred from homology"/>
<feature type="transmembrane region" description="Helical" evidence="13">
    <location>
        <begin position="329"/>
        <end position="347"/>
    </location>
</feature>
<dbReference type="PIRSF" id="PIRSF006603">
    <property type="entry name" value="DinF"/>
    <property type="match status" value="1"/>
</dbReference>
<dbReference type="InterPro" id="IPR048279">
    <property type="entry name" value="MdtK-like"/>
</dbReference>
<feature type="transmembrane region" description="Helical" evidence="13">
    <location>
        <begin position="115"/>
        <end position="135"/>
    </location>
</feature>
<dbReference type="InterPro" id="IPR050222">
    <property type="entry name" value="MATE_MdtK"/>
</dbReference>